<dbReference type="GO" id="GO:0005741">
    <property type="term" value="C:mitochondrial outer membrane"/>
    <property type="evidence" value="ECO:0007669"/>
    <property type="project" value="UniProtKB-SubCell"/>
</dbReference>
<feature type="compositionally biased region" description="Acidic residues" evidence="18">
    <location>
        <begin position="1440"/>
        <end position="1449"/>
    </location>
</feature>
<keyword evidence="11" id="KW-0378">Hydrolase</keyword>
<keyword evidence="16 19" id="KW-0472">Membrane</keyword>
<dbReference type="PROSITE" id="PS51718">
    <property type="entry name" value="G_DYNAMIN_2"/>
    <property type="match status" value="1"/>
</dbReference>
<keyword evidence="15" id="KW-0342">GTP-binding</keyword>
<feature type="compositionally biased region" description="Basic and acidic residues" evidence="18">
    <location>
        <begin position="511"/>
        <end position="521"/>
    </location>
</feature>
<evidence type="ECO:0000256" key="6">
    <source>
        <dbReference type="ARBA" id="ARBA00022679"/>
    </source>
</evidence>
<dbReference type="SUPFAM" id="SSF52540">
    <property type="entry name" value="P-loop containing nucleoside triphosphate hydrolases"/>
    <property type="match status" value="1"/>
</dbReference>
<keyword evidence="8" id="KW-0547">Nucleotide-binding</keyword>
<keyword evidence="9" id="KW-0833">Ubl conjugation pathway</keyword>
<feature type="transmembrane region" description="Helical" evidence="19">
    <location>
        <begin position="1501"/>
        <end position="1520"/>
    </location>
</feature>
<dbReference type="InterPro" id="IPR027417">
    <property type="entry name" value="P-loop_NTPase"/>
</dbReference>
<dbReference type="InterPro" id="IPR027094">
    <property type="entry name" value="Mitofusin_fam"/>
</dbReference>
<dbReference type="Pfam" id="PF11145">
    <property type="entry name" value="DUF2921"/>
    <property type="match status" value="2"/>
</dbReference>
<protein>
    <recommendedName>
        <fullName evidence="5">RING-type E3 ubiquitin transferase</fullName>
        <ecNumber evidence="5">2.3.2.27</ecNumber>
    </recommendedName>
</protein>
<evidence type="ECO:0000256" key="4">
    <source>
        <dbReference type="ARBA" id="ARBA00004906"/>
    </source>
</evidence>
<feature type="region of interest" description="Disordered" evidence="18">
    <location>
        <begin position="1618"/>
        <end position="1651"/>
    </location>
</feature>
<dbReference type="InterPro" id="IPR030381">
    <property type="entry name" value="G_DYNAMIN_dom"/>
</dbReference>
<evidence type="ECO:0000256" key="14">
    <source>
        <dbReference type="ARBA" id="ARBA00023128"/>
    </source>
</evidence>
<evidence type="ECO:0000256" key="13">
    <source>
        <dbReference type="ARBA" id="ARBA00023054"/>
    </source>
</evidence>
<dbReference type="PANTHER" id="PTHR10465">
    <property type="entry name" value="TRANSMEMBRANE GTPASE FZO1"/>
    <property type="match status" value="1"/>
</dbReference>
<feature type="transmembrane region" description="Helical" evidence="19">
    <location>
        <begin position="1859"/>
        <end position="1880"/>
    </location>
</feature>
<dbReference type="Gene3D" id="1.20.1540.10">
    <property type="entry name" value="Rhomboid-like"/>
    <property type="match status" value="1"/>
</dbReference>
<keyword evidence="10" id="KW-1000">Mitochondrion outer membrane</keyword>
<evidence type="ECO:0000256" key="17">
    <source>
        <dbReference type="ARBA" id="ARBA00048548"/>
    </source>
</evidence>
<feature type="transmembrane region" description="Helical" evidence="19">
    <location>
        <begin position="2045"/>
        <end position="2068"/>
    </location>
</feature>
<evidence type="ECO:0000256" key="2">
    <source>
        <dbReference type="ARBA" id="ARBA00004127"/>
    </source>
</evidence>
<dbReference type="Gene3D" id="3.40.50.300">
    <property type="entry name" value="P-loop containing nucleotide triphosphate hydrolases"/>
    <property type="match status" value="1"/>
</dbReference>
<dbReference type="InterPro" id="IPR021319">
    <property type="entry name" value="DUF2921"/>
</dbReference>
<gene>
    <name evidence="21" type="ORF">yc1106_05678</name>
</gene>
<feature type="compositionally biased region" description="Low complexity" evidence="18">
    <location>
        <begin position="1450"/>
        <end position="1461"/>
    </location>
</feature>
<feature type="compositionally biased region" description="Pro residues" evidence="18">
    <location>
        <begin position="1400"/>
        <end position="1413"/>
    </location>
</feature>
<evidence type="ECO:0000313" key="22">
    <source>
        <dbReference type="Proteomes" id="UP001056012"/>
    </source>
</evidence>
<feature type="transmembrane region" description="Helical" evidence="19">
    <location>
        <begin position="1293"/>
        <end position="1311"/>
    </location>
</feature>
<dbReference type="InterPro" id="IPR035952">
    <property type="entry name" value="Rhomboid-like_sf"/>
</dbReference>
<dbReference type="VEuPathDB" id="FungiDB:yc1106_05678"/>
<evidence type="ECO:0000256" key="15">
    <source>
        <dbReference type="ARBA" id="ARBA00023134"/>
    </source>
</evidence>
<organism evidence="21 22">
    <name type="scientific">Curvularia clavata</name>
    <dbReference type="NCBI Taxonomy" id="95742"/>
    <lineage>
        <taxon>Eukaryota</taxon>
        <taxon>Fungi</taxon>
        <taxon>Dikarya</taxon>
        <taxon>Ascomycota</taxon>
        <taxon>Pezizomycotina</taxon>
        <taxon>Dothideomycetes</taxon>
        <taxon>Pleosporomycetidae</taxon>
        <taxon>Pleosporales</taxon>
        <taxon>Pleosporineae</taxon>
        <taxon>Pleosporaceae</taxon>
        <taxon>Curvularia</taxon>
    </lineage>
</organism>
<keyword evidence="7 19" id="KW-0812">Transmembrane</keyword>
<feature type="compositionally biased region" description="Basic and acidic residues" evidence="18">
    <location>
        <begin position="152"/>
        <end position="164"/>
    </location>
</feature>
<feature type="compositionally biased region" description="Low complexity" evidence="18">
    <location>
        <begin position="1784"/>
        <end position="1797"/>
    </location>
</feature>
<comment type="subcellular location">
    <subcellularLocation>
        <location evidence="2">Endomembrane system</location>
        <topology evidence="2">Multi-pass membrane protein</topology>
    </subcellularLocation>
    <subcellularLocation>
        <location evidence="3">Mitochondrion outer membrane</location>
        <topology evidence="3">Multi-pass membrane protein</topology>
    </subcellularLocation>
</comment>
<dbReference type="GO" id="GO:0004252">
    <property type="term" value="F:serine-type endopeptidase activity"/>
    <property type="evidence" value="ECO:0007669"/>
    <property type="project" value="InterPro"/>
</dbReference>
<keyword evidence="14" id="KW-0496">Mitochondrion</keyword>
<evidence type="ECO:0000256" key="16">
    <source>
        <dbReference type="ARBA" id="ARBA00023136"/>
    </source>
</evidence>
<dbReference type="InterPro" id="IPR022764">
    <property type="entry name" value="Peptidase_S54_rhomboid_dom"/>
</dbReference>
<feature type="domain" description="Dynamin-type G" evidence="20">
    <location>
        <begin position="276"/>
        <end position="567"/>
    </location>
</feature>
<feature type="compositionally biased region" description="Polar residues" evidence="18">
    <location>
        <begin position="1817"/>
        <end position="1826"/>
    </location>
</feature>
<feature type="region of interest" description="Disordered" evidence="18">
    <location>
        <begin position="149"/>
        <end position="217"/>
    </location>
</feature>
<proteinExistence type="predicted"/>
<comment type="pathway">
    <text evidence="4">Protein modification; protein ubiquitination.</text>
</comment>
<feature type="compositionally biased region" description="Low complexity" evidence="18">
    <location>
        <begin position="1414"/>
        <end position="1428"/>
    </location>
</feature>
<evidence type="ECO:0000256" key="18">
    <source>
        <dbReference type="SAM" id="MobiDB-lite"/>
    </source>
</evidence>
<dbReference type="GO" id="GO:0012505">
    <property type="term" value="C:endomembrane system"/>
    <property type="evidence" value="ECO:0007669"/>
    <property type="project" value="UniProtKB-SubCell"/>
</dbReference>
<dbReference type="Pfam" id="PF00350">
    <property type="entry name" value="Dynamin_N"/>
    <property type="match status" value="1"/>
</dbReference>
<feature type="region of interest" description="Disordered" evidence="18">
    <location>
        <begin position="1388"/>
        <end position="1461"/>
    </location>
</feature>
<dbReference type="GO" id="GO:0061630">
    <property type="term" value="F:ubiquitin protein ligase activity"/>
    <property type="evidence" value="ECO:0007669"/>
    <property type="project" value="UniProtKB-EC"/>
</dbReference>
<evidence type="ECO:0000256" key="10">
    <source>
        <dbReference type="ARBA" id="ARBA00022787"/>
    </source>
</evidence>
<dbReference type="GO" id="GO:0003924">
    <property type="term" value="F:GTPase activity"/>
    <property type="evidence" value="ECO:0007669"/>
    <property type="project" value="InterPro"/>
</dbReference>
<comment type="catalytic activity">
    <reaction evidence="1">
        <text>S-ubiquitinyl-[E2 ubiquitin-conjugating enzyme]-L-cysteine + [acceptor protein]-L-lysine = [E2 ubiquitin-conjugating enzyme]-L-cysteine + N(6)-ubiquitinyl-[acceptor protein]-L-lysine.</text>
        <dbReference type="EC" id="2.3.2.27"/>
    </reaction>
</comment>
<feature type="transmembrane region" description="Helical" evidence="19">
    <location>
        <begin position="1532"/>
        <end position="1552"/>
    </location>
</feature>
<evidence type="ECO:0000256" key="5">
    <source>
        <dbReference type="ARBA" id="ARBA00012483"/>
    </source>
</evidence>
<name>A0A9Q8Z9A7_CURCL</name>
<feature type="transmembrane region" description="Helical" evidence="19">
    <location>
        <begin position="2018"/>
        <end position="2039"/>
    </location>
</feature>
<dbReference type="InterPro" id="IPR045063">
    <property type="entry name" value="Dynamin_N"/>
</dbReference>
<dbReference type="EMBL" id="CP089277">
    <property type="protein sequence ID" value="USP78404.1"/>
    <property type="molecule type" value="Genomic_DNA"/>
</dbReference>
<keyword evidence="22" id="KW-1185">Reference proteome</keyword>
<feature type="compositionally biased region" description="Gly residues" evidence="18">
    <location>
        <begin position="62"/>
        <end position="73"/>
    </location>
</feature>
<evidence type="ECO:0000256" key="3">
    <source>
        <dbReference type="ARBA" id="ARBA00004374"/>
    </source>
</evidence>
<dbReference type="GO" id="GO:0008053">
    <property type="term" value="P:mitochondrial fusion"/>
    <property type="evidence" value="ECO:0007669"/>
    <property type="project" value="TreeGrafter"/>
</dbReference>
<dbReference type="PANTHER" id="PTHR10465:SF0">
    <property type="entry name" value="SARCALUMENIN"/>
    <property type="match status" value="1"/>
</dbReference>
<evidence type="ECO:0000259" key="20">
    <source>
        <dbReference type="PROSITE" id="PS51718"/>
    </source>
</evidence>
<accession>A0A9Q8Z9A7</accession>
<dbReference type="Proteomes" id="UP001056012">
    <property type="component" value="Chromosome 4"/>
</dbReference>
<dbReference type="GO" id="GO:0005525">
    <property type="term" value="F:GTP binding"/>
    <property type="evidence" value="ECO:0007669"/>
    <property type="project" value="UniProtKB-KW"/>
</dbReference>
<keyword evidence="6" id="KW-0808">Transferase</keyword>
<dbReference type="GO" id="GO:0051646">
    <property type="term" value="P:mitochondrion localization"/>
    <property type="evidence" value="ECO:0007669"/>
    <property type="project" value="TreeGrafter"/>
</dbReference>
<evidence type="ECO:0000256" key="19">
    <source>
        <dbReference type="SAM" id="Phobius"/>
    </source>
</evidence>
<evidence type="ECO:0000256" key="7">
    <source>
        <dbReference type="ARBA" id="ARBA00022692"/>
    </source>
</evidence>
<evidence type="ECO:0000256" key="1">
    <source>
        <dbReference type="ARBA" id="ARBA00000900"/>
    </source>
</evidence>
<evidence type="ECO:0000256" key="12">
    <source>
        <dbReference type="ARBA" id="ARBA00022989"/>
    </source>
</evidence>
<dbReference type="SUPFAM" id="SSF144091">
    <property type="entry name" value="Rhomboid-like"/>
    <property type="match status" value="1"/>
</dbReference>
<feature type="region of interest" description="Disordered" evidence="18">
    <location>
        <begin position="496"/>
        <end position="521"/>
    </location>
</feature>
<feature type="region of interest" description="Disordered" evidence="18">
    <location>
        <begin position="1"/>
        <end position="46"/>
    </location>
</feature>
<dbReference type="OrthoDB" id="9984778at2759"/>
<feature type="compositionally biased region" description="Polar residues" evidence="18">
    <location>
        <begin position="13"/>
        <end position="22"/>
    </location>
</feature>
<dbReference type="FunFam" id="3.40.50.300:FF:000638">
    <property type="entry name" value="Transmembrane GTPase Fzo1, putative"/>
    <property type="match status" value="1"/>
</dbReference>
<feature type="transmembrane region" description="Helical" evidence="19">
    <location>
        <begin position="1984"/>
        <end position="2006"/>
    </location>
</feature>
<reference evidence="21" key="1">
    <citation type="submission" date="2021-12" db="EMBL/GenBank/DDBJ databases">
        <title>Curvularia clavata genome.</title>
        <authorList>
            <person name="Cao Y."/>
        </authorList>
    </citation>
    <scope>NUCLEOTIDE SEQUENCE</scope>
    <source>
        <strain evidence="21">Yc1106</strain>
    </source>
</reference>
<feature type="compositionally biased region" description="Low complexity" evidence="18">
    <location>
        <begin position="1633"/>
        <end position="1642"/>
    </location>
</feature>
<sequence>MSPNRRSDRPSTPGESSSSRQGASDGFVPRRNVGPGYMTVGGGNTTSDAAARLVSMLDEDSGYGGSVQDGEGSGMNWRSNIGEDRPSPVPILSGGSANAEHEKQRSHVLQLRYNQNKNALGRAIHGTIEALKSFQEMNLKWPAHYPSIQAAEKQKAHGRSDSRPGLHHTQSAMGDFDPSSRSPERPRGPRRAGTTIGDDPVAESSSAAEYKRKEEPRLVTPQLAHDFSVLKLELRMGGRTQTDLVHSLEKNSVASLLDGQIQQSIRHLFSLKERIEDTSSKVLVTGDLNAGKSTFCNALLRRKVLPEDQQPCTSIFCEVLDFRENGGVEEVHAIPIGSTYNRNDESTYIVFDLKDLEKIVIDNDHFSQCKIYVKDIRDVDESLLNNGVVDIALIDAPGLNADSIKTTAVFARQEEIDVVVFVVSAANHFTESAKNFIFTAAREKAYMFMVVNGFDTIRDQRRCQEMILKQVNSLSPATFKESSELVHFVSSNAIPMGAGGGPPDDDGDDDPSNKGKGKEAEKLRDFADLEASLRRFVLEKRARSKLAPAKTYLLNVLGDMHNLATINRDVSQNELDRIKKEMDALEPEFEESKKARTEAGEAVDRMVEDTTSEVYGHTRDTLNDCIAKVAELDLGIEYPGLFSAYQYAEDIRDSMLHEVTESVRLCEEYARNQAVQGYNGIKNLGVLHLGNNLYADVMFRPERMFRKSVHALARQVDIDIDLWDFFDVASLWERQEKAAGAGMAMTVATVVGGRLVGGVGWVDGALGAAKIMGTSNMRRLLIPGLIAGVALGISYVLASVPKSLPHRLSAKLSQQLSAIDYTHSNALRISSEVRRALKGPANDVRIGLQRNVEKLQLQKEETTKVKAETEVARKYFGNLVRSSNDLRQTVQRVDLEAATPVIGGQMHKATPMEVRRDPRSFLFFIILLLLINSPEPQQPTFNARTRFRELIDREYYQLDLLNRTRYGDFDAKHNRWLNYTGLRKEDGFAWELLEPVRQKAKLQSEQILGERWKAMLDGPLQEGEPIMPIYKNLSGYVQGEWARSPISRIRHPDDMGNASSNPDNPFGNAGEFDRNITGAGGPVRLHITELEDKMRRNKNQTVSEISAKVIIGDKDSFGGNWWEFAVHGVHFLKSGTAVLTTTSDRFAGIFALPHMQMSPYLYATSQEFLNWTIHETIERQEKRTYVLWNPWTSTVDGTNEGFFQGRHCEFVFYLQEFPSQYNIDMDWLEHELRYPTGAPIPRQMSHTMSMVGFSPDCGLVVESKGPPNFPPSEAMHLVGSKTEVFNARARNSIIAFAISLACQLWFTMKQMKETATPSMRSRVSFYTIAMMAVGDGFTFLILIFMYLFLGTAQLALYSIAFIALFSVLTHLRFLMDIWSVQAAERARQERQQASTAATPTPAPTPAPRTPAPAAPTEEGLPLPATAARPRPPTPIIIAPDQDDPDEDVDTTPNNTTTAAANNANANPRAELGTLYSRFCLMLIVLFFITIQFAAARTTYRAIYFDIVSFLYLSFWVPQIYRNTMRNCRRALRWDYVVGTSVARIAPVAYFYMREDNVLFATTDWKAMGVLVGWVWMQVVLLVSQEMLGPRFFVKDGWAPPAYDYHPILREDEEGATMPLNMTTSSESPTALDASPSGGSAEGESTKALGESKSKGKKVFDCSICANDIEVPVVPAGGDENSMGGTSVCTKLATGFKAFISKSQYHSRRLSAMAANEYYNNANNNSNLYGQAQNRNDAPLPPVPGNYAQPPVSPVGSPFDDDRPHPVHTHSSGAVSGYPIDNTHSNTSYQSPTQYSSTAHLNDPYARQPDPFADQNAIPLQNQNNRNDGAPPARYDGDPEYYGMGVEPARRKSKKKKKGLFSGRVTWVVYILTTVQLAVFVGELIKNGILTGSPIQTKPSFNIMIGPSPYVLINMGARFTPCMHNIKRVIEANPPVLNWPCPNTTVITPDTPQCTLAELCGMGGGVPDQTGVTDFKDRSHEPNQWWRFITPIFLHAGVIHIGFNMLLQWTLGRDMEKEIGPLRFSLVYFSAGIFGFVLGGNYAPDGITSVGCSGSLFGVLALTMLDLLYNWSTRRSPVKDLLFLLLDMAIAFVIGLLPGLDNFSHIGGFLMGLVLGICIIHSPEALRRRTGQSEPPYATVDTQPLAPKAEGPTAKVTAFAKQPIGFFKGRKPLWWVWWLVRAGSLVAVFIGFVLLLRNFYEWRNTCSWCKHLSCLPVTVNGVNWCDMGNLNLTTSSNPNRRRALGGAVSSFM</sequence>
<evidence type="ECO:0000256" key="8">
    <source>
        <dbReference type="ARBA" id="ARBA00022741"/>
    </source>
</evidence>
<dbReference type="EC" id="2.3.2.27" evidence="5"/>
<feature type="compositionally biased region" description="Polar residues" evidence="18">
    <location>
        <begin position="1619"/>
        <end position="1628"/>
    </location>
</feature>
<evidence type="ECO:0000313" key="21">
    <source>
        <dbReference type="EMBL" id="USP78404.1"/>
    </source>
</evidence>
<feature type="region of interest" description="Disordered" evidence="18">
    <location>
        <begin position="59"/>
        <end position="106"/>
    </location>
</feature>
<keyword evidence="13" id="KW-0175">Coiled coil</keyword>
<evidence type="ECO:0000256" key="11">
    <source>
        <dbReference type="ARBA" id="ARBA00022801"/>
    </source>
</evidence>
<feature type="transmembrane region" description="Helical" evidence="19">
    <location>
        <begin position="1354"/>
        <end position="1375"/>
    </location>
</feature>
<keyword evidence="12 19" id="KW-1133">Transmembrane helix</keyword>
<comment type="catalytic activity">
    <reaction evidence="17">
        <text>GTP + H2O = GDP + phosphate + H(+)</text>
        <dbReference type="Rhea" id="RHEA:19669"/>
        <dbReference type="ChEBI" id="CHEBI:15377"/>
        <dbReference type="ChEBI" id="CHEBI:15378"/>
        <dbReference type="ChEBI" id="CHEBI:37565"/>
        <dbReference type="ChEBI" id="CHEBI:43474"/>
        <dbReference type="ChEBI" id="CHEBI:58189"/>
    </reaction>
</comment>
<feature type="transmembrane region" description="Helical" evidence="19">
    <location>
        <begin position="1323"/>
        <end position="1348"/>
    </location>
</feature>
<feature type="transmembrane region" description="Helical" evidence="19">
    <location>
        <begin position="1564"/>
        <end position="1582"/>
    </location>
</feature>
<feature type="region of interest" description="Disordered" evidence="18">
    <location>
        <begin position="1724"/>
        <end position="1839"/>
    </location>
</feature>
<evidence type="ECO:0000256" key="9">
    <source>
        <dbReference type="ARBA" id="ARBA00022786"/>
    </source>
</evidence>
<dbReference type="Pfam" id="PF01694">
    <property type="entry name" value="Rhomboid"/>
    <property type="match status" value="1"/>
</dbReference>
<feature type="transmembrane region" description="Helical" evidence="19">
    <location>
        <begin position="2080"/>
        <end position="2096"/>
    </location>
</feature>
<feature type="transmembrane region" description="Helical" evidence="19">
    <location>
        <begin position="2174"/>
        <end position="2195"/>
    </location>
</feature>
<feature type="transmembrane region" description="Helical" evidence="19">
    <location>
        <begin position="1474"/>
        <end position="1495"/>
    </location>
</feature>